<dbReference type="RefSeq" id="WP_262683748.1">
    <property type="nucleotide sequence ID" value="NZ_JAOQIO010000022.1"/>
</dbReference>
<name>A0ABT2UCJ7_9BACL</name>
<gene>
    <name evidence="1" type="ORF">OB236_09490</name>
</gene>
<sequence length="54" mass="6285">MNGQNLSIYEQLSSMRALDLMLKSNPYIGSFYEYNGQEDMYYIIGSNPLIRRGE</sequence>
<protein>
    <submittedName>
        <fullName evidence="1">Uncharacterized protein</fullName>
    </submittedName>
</protein>
<evidence type="ECO:0000313" key="2">
    <source>
        <dbReference type="Proteomes" id="UP001652445"/>
    </source>
</evidence>
<accession>A0ABT2UCJ7</accession>
<organism evidence="1 2">
    <name type="scientific">Paenibacillus baimaensis</name>
    <dbReference type="NCBI Taxonomy" id="2982185"/>
    <lineage>
        <taxon>Bacteria</taxon>
        <taxon>Bacillati</taxon>
        <taxon>Bacillota</taxon>
        <taxon>Bacilli</taxon>
        <taxon>Bacillales</taxon>
        <taxon>Paenibacillaceae</taxon>
        <taxon>Paenibacillus</taxon>
    </lineage>
</organism>
<dbReference type="Proteomes" id="UP001652445">
    <property type="component" value="Unassembled WGS sequence"/>
</dbReference>
<evidence type="ECO:0000313" key="1">
    <source>
        <dbReference type="EMBL" id="MCU6792360.1"/>
    </source>
</evidence>
<dbReference type="EMBL" id="JAOQIO010000022">
    <property type="protein sequence ID" value="MCU6792360.1"/>
    <property type="molecule type" value="Genomic_DNA"/>
</dbReference>
<reference evidence="1 2" key="1">
    <citation type="submission" date="2022-09" db="EMBL/GenBank/DDBJ databases">
        <authorList>
            <person name="Han X.L."/>
            <person name="Wang Q."/>
            <person name="Lu T."/>
        </authorList>
    </citation>
    <scope>NUCLEOTIDE SEQUENCE [LARGE SCALE GENOMIC DNA]</scope>
    <source>
        <strain evidence="1 2">WQ 127069</strain>
    </source>
</reference>
<keyword evidence="2" id="KW-1185">Reference proteome</keyword>
<proteinExistence type="predicted"/>
<comment type="caution">
    <text evidence="1">The sequence shown here is derived from an EMBL/GenBank/DDBJ whole genome shotgun (WGS) entry which is preliminary data.</text>
</comment>